<evidence type="ECO:0008006" key="3">
    <source>
        <dbReference type="Google" id="ProtNLM"/>
    </source>
</evidence>
<accession>A0ABU9PBY3</accession>
<proteinExistence type="predicted"/>
<evidence type="ECO:0000313" key="2">
    <source>
        <dbReference type="Proteomes" id="UP001490940"/>
    </source>
</evidence>
<organism evidence="1 2">
    <name type="scientific">Enterobacter quasihormaechei</name>
    <dbReference type="NCBI Taxonomy" id="2529382"/>
    <lineage>
        <taxon>Bacteria</taxon>
        <taxon>Pseudomonadati</taxon>
        <taxon>Pseudomonadota</taxon>
        <taxon>Gammaproteobacteria</taxon>
        <taxon>Enterobacterales</taxon>
        <taxon>Enterobacteriaceae</taxon>
        <taxon>Enterobacter</taxon>
    </lineage>
</organism>
<dbReference type="EMBL" id="JBCGUG010000001">
    <property type="protein sequence ID" value="MEM0703195.1"/>
    <property type="molecule type" value="Genomic_DNA"/>
</dbReference>
<reference evidence="1 2" key="1">
    <citation type="submission" date="2024-04" db="EMBL/GenBank/DDBJ databases">
        <title>Draft genome sequence of a multidrug-resistant Enterobacter quasihormaechei Hakim RU_CBWE strain isolated from pond surface water at the University of Rajshahi in Bangladesh.</title>
        <authorList>
            <person name="Raihan J."/>
            <person name="Islam M.S."/>
            <person name="Khan M.U."/>
            <person name="Romance M."/>
            <person name="Haque M.H."/>
        </authorList>
    </citation>
    <scope>NUCLEOTIDE SEQUENCE [LARGE SCALE GENOMIC DNA]</scope>
    <source>
        <strain evidence="1 2">Hakim RU_CBWE</strain>
    </source>
</reference>
<dbReference type="RefSeq" id="WP_165602742.1">
    <property type="nucleotide sequence ID" value="NZ_JADNYR010000004.1"/>
</dbReference>
<gene>
    <name evidence="1" type="ORF">AAGT82_01925</name>
</gene>
<comment type="caution">
    <text evidence="1">The sequence shown here is derived from an EMBL/GenBank/DDBJ whole genome shotgun (WGS) entry which is preliminary data.</text>
</comment>
<name>A0ABU9PBY3_9ENTR</name>
<protein>
    <recommendedName>
        <fullName evidence="3">Transposase</fullName>
    </recommendedName>
</protein>
<dbReference type="Gene3D" id="3.60.15.30">
    <property type="entry name" value="Metallo-beta-lactamase domain"/>
    <property type="match status" value="1"/>
</dbReference>
<sequence length="49" mass="5645">MNIDGIDIEYLLVPGTEAPSEMMMWLPQFNVRDSIELLNPSIHNLCQRV</sequence>
<keyword evidence="2" id="KW-1185">Reference proteome</keyword>
<dbReference type="Proteomes" id="UP001490940">
    <property type="component" value="Unassembled WGS sequence"/>
</dbReference>
<evidence type="ECO:0000313" key="1">
    <source>
        <dbReference type="EMBL" id="MEM0703195.1"/>
    </source>
</evidence>